<feature type="region of interest" description="Disordered" evidence="1">
    <location>
        <begin position="22"/>
        <end position="60"/>
    </location>
</feature>
<accession>A0A5B7FMH6</accession>
<gene>
    <name evidence="2" type="ORF">E2C01_039256</name>
</gene>
<dbReference type="EMBL" id="VSRR010006782">
    <property type="protein sequence ID" value="MPC45554.1"/>
    <property type="molecule type" value="Genomic_DNA"/>
</dbReference>
<proteinExistence type="predicted"/>
<comment type="caution">
    <text evidence="2">The sequence shown here is derived from an EMBL/GenBank/DDBJ whole genome shotgun (WGS) entry which is preliminary data.</text>
</comment>
<protein>
    <submittedName>
        <fullName evidence="2">Uncharacterized protein</fullName>
    </submittedName>
</protein>
<keyword evidence="3" id="KW-1185">Reference proteome</keyword>
<dbReference type="Proteomes" id="UP000324222">
    <property type="component" value="Unassembled WGS sequence"/>
</dbReference>
<feature type="compositionally biased region" description="Low complexity" evidence="1">
    <location>
        <begin position="22"/>
        <end position="32"/>
    </location>
</feature>
<evidence type="ECO:0000313" key="3">
    <source>
        <dbReference type="Proteomes" id="UP000324222"/>
    </source>
</evidence>
<evidence type="ECO:0000313" key="2">
    <source>
        <dbReference type="EMBL" id="MPC45554.1"/>
    </source>
</evidence>
<sequence length="60" mass="6814">MCCATEYFALTSPRQAQKHWTTTTTTATTSGTPPHHHYAHRHQDIKHNCSTITTDNHHNS</sequence>
<reference evidence="2 3" key="1">
    <citation type="submission" date="2019-05" db="EMBL/GenBank/DDBJ databases">
        <title>Another draft genome of Portunus trituberculatus and its Hox gene families provides insights of decapod evolution.</title>
        <authorList>
            <person name="Jeong J.-H."/>
            <person name="Song I."/>
            <person name="Kim S."/>
            <person name="Choi T."/>
            <person name="Kim D."/>
            <person name="Ryu S."/>
            <person name="Kim W."/>
        </authorList>
    </citation>
    <scope>NUCLEOTIDE SEQUENCE [LARGE SCALE GENOMIC DNA]</scope>
    <source>
        <tissue evidence="2">Muscle</tissue>
    </source>
</reference>
<organism evidence="2 3">
    <name type="scientific">Portunus trituberculatus</name>
    <name type="common">Swimming crab</name>
    <name type="synonym">Neptunus trituberculatus</name>
    <dbReference type="NCBI Taxonomy" id="210409"/>
    <lineage>
        <taxon>Eukaryota</taxon>
        <taxon>Metazoa</taxon>
        <taxon>Ecdysozoa</taxon>
        <taxon>Arthropoda</taxon>
        <taxon>Crustacea</taxon>
        <taxon>Multicrustacea</taxon>
        <taxon>Malacostraca</taxon>
        <taxon>Eumalacostraca</taxon>
        <taxon>Eucarida</taxon>
        <taxon>Decapoda</taxon>
        <taxon>Pleocyemata</taxon>
        <taxon>Brachyura</taxon>
        <taxon>Eubrachyura</taxon>
        <taxon>Portunoidea</taxon>
        <taxon>Portunidae</taxon>
        <taxon>Portuninae</taxon>
        <taxon>Portunus</taxon>
    </lineage>
</organism>
<evidence type="ECO:0000256" key="1">
    <source>
        <dbReference type="SAM" id="MobiDB-lite"/>
    </source>
</evidence>
<name>A0A5B7FMH6_PORTR</name>
<dbReference type="AlphaFoldDB" id="A0A5B7FMH6"/>